<evidence type="ECO:0000313" key="2">
    <source>
        <dbReference type="Proteomes" id="UP000796761"/>
    </source>
</evidence>
<proteinExistence type="predicted"/>
<dbReference type="PANTHER" id="PTHR33332">
    <property type="entry name" value="REVERSE TRANSCRIPTASE DOMAIN-CONTAINING PROTEIN"/>
    <property type="match status" value="1"/>
</dbReference>
<keyword evidence="2" id="KW-1185">Reference proteome</keyword>
<dbReference type="AlphaFoldDB" id="A0A8K1FX78"/>
<dbReference type="Proteomes" id="UP000796761">
    <property type="component" value="Unassembled WGS sequence"/>
</dbReference>
<organism evidence="1 2">
    <name type="scientific">Zosterops borbonicus</name>
    <dbReference type="NCBI Taxonomy" id="364589"/>
    <lineage>
        <taxon>Eukaryota</taxon>
        <taxon>Metazoa</taxon>
        <taxon>Chordata</taxon>
        <taxon>Craniata</taxon>
        <taxon>Vertebrata</taxon>
        <taxon>Euteleostomi</taxon>
        <taxon>Archelosauria</taxon>
        <taxon>Archosauria</taxon>
        <taxon>Dinosauria</taxon>
        <taxon>Saurischia</taxon>
        <taxon>Theropoda</taxon>
        <taxon>Coelurosauria</taxon>
        <taxon>Aves</taxon>
        <taxon>Neognathae</taxon>
        <taxon>Neoaves</taxon>
        <taxon>Telluraves</taxon>
        <taxon>Australaves</taxon>
        <taxon>Passeriformes</taxon>
        <taxon>Sylvioidea</taxon>
        <taxon>Zosteropidae</taxon>
        <taxon>Zosterops</taxon>
    </lineage>
</organism>
<protein>
    <submittedName>
        <fullName evidence="1">Uncharacterized protein</fullName>
    </submittedName>
</protein>
<accession>A0A8K1FX78</accession>
<evidence type="ECO:0000313" key="1">
    <source>
        <dbReference type="EMBL" id="TRZ07057.1"/>
    </source>
</evidence>
<reference evidence="1" key="1">
    <citation type="submission" date="2019-04" db="EMBL/GenBank/DDBJ databases">
        <title>Genome assembly of Zosterops borbonicus 15179.</title>
        <authorList>
            <person name="Leroy T."/>
            <person name="Anselmetti Y."/>
            <person name="Tilak M.-K."/>
            <person name="Nabholz B."/>
        </authorList>
    </citation>
    <scope>NUCLEOTIDE SEQUENCE</scope>
    <source>
        <strain evidence="1">HGM_15179</strain>
        <tissue evidence="1">Muscle</tissue>
    </source>
</reference>
<name>A0A8K1FX78_9PASS</name>
<dbReference type="EMBL" id="SWJQ01002002">
    <property type="protein sequence ID" value="TRZ07057.1"/>
    <property type="molecule type" value="Genomic_DNA"/>
</dbReference>
<gene>
    <name evidence="1" type="ORF">HGM15179_020048</name>
</gene>
<sequence length="158" mass="18391">MQCYRLWEERLKSCLSEKDLGVLDGSWLNMSQQYAHVTKKAKKANGILDCIGNSVASRTRQAIFSLYSALVRLHRKYCVQFLTITTRSNDIEVLERVQRKAMKLVKGLESKTYERQLRELELFILEKRRLWGDLIVLYLKGGYSKVGVHVFSQITSEK</sequence>
<comment type="caution">
    <text evidence="1">The sequence shown here is derived from an EMBL/GenBank/DDBJ whole genome shotgun (WGS) entry which is preliminary data.</text>
</comment>
<dbReference type="OrthoDB" id="276744at2759"/>